<comment type="caution">
    <text evidence="4">The sequence shown here is derived from an EMBL/GenBank/DDBJ whole genome shotgun (WGS) entry which is preliminary data.</text>
</comment>
<evidence type="ECO:0008006" key="6">
    <source>
        <dbReference type="Google" id="ProtNLM"/>
    </source>
</evidence>
<evidence type="ECO:0000256" key="2">
    <source>
        <dbReference type="SAM" id="MobiDB-lite"/>
    </source>
</evidence>
<dbReference type="EMBL" id="MRCC01000008">
    <property type="protein sequence ID" value="OKH26379.1"/>
    <property type="molecule type" value="Genomic_DNA"/>
</dbReference>
<dbReference type="Proteomes" id="UP000185984">
    <property type="component" value="Unassembled WGS sequence"/>
</dbReference>
<evidence type="ECO:0000256" key="3">
    <source>
        <dbReference type="SAM" id="Phobius"/>
    </source>
</evidence>
<dbReference type="STRING" id="247279.NIES1031_11525"/>
<dbReference type="OrthoDB" id="424231at2"/>
<keyword evidence="5" id="KW-1185">Reference proteome</keyword>
<keyword evidence="1" id="KW-0175">Coiled coil</keyword>
<organism evidence="4 5">
    <name type="scientific">Chroogloeocystis siderophila 5.2 s.c.1</name>
    <dbReference type="NCBI Taxonomy" id="247279"/>
    <lineage>
        <taxon>Bacteria</taxon>
        <taxon>Bacillati</taxon>
        <taxon>Cyanobacteriota</taxon>
        <taxon>Cyanophyceae</taxon>
        <taxon>Oscillatoriophycideae</taxon>
        <taxon>Chroococcales</taxon>
        <taxon>Chroococcaceae</taxon>
        <taxon>Chroogloeocystis</taxon>
    </lineage>
</organism>
<reference evidence="4 5" key="1">
    <citation type="submission" date="2016-11" db="EMBL/GenBank/DDBJ databases">
        <title>Draft Genome Sequences of Nine Cyanobacterial Strains from Diverse Habitats.</title>
        <authorList>
            <person name="Zhu T."/>
            <person name="Hou S."/>
            <person name="Lu X."/>
            <person name="Hess W.R."/>
        </authorList>
    </citation>
    <scope>NUCLEOTIDE SEQUENCE [LARGE SCALE GENOMIC DNA]</scope>
    <source>
        <strain evidence="4 5">5.2 s.c.1</strain>
    </source>
</reference>
<feature type="compositionally biased region" description="Polar residues" evidence="2">
    <location>
        <begin position="7"/>
        <end position="27"/>
    </location>
</feature>
<dbReference type="RefSeq" id="WP_073549523.1">
    <property type="nucleotide sequence ID" value="NZ_CAWMVK010000042.1"/>
</dbReference>
<keyword evidence="3" id="KW-0812">Transmembrane</keyword>
<keyword evidence="3" id="KW-0472">Membrane</keyword>
<feature type="transmembrane region" description="Helical" evidence="3">
    <location>
        <begin position="74"/>
        <end position="93"/>
    </location>
</feature>
<feature type="coiled-coil region" evidence="1">
    <location>
        <begin position="104"/>
        <end position="131"/>
    </location>
</feature>
<proteinExistence type="predicted"/>
<keyword evidence="3" id="KW-1133">Transmembrane helix</keyword>
<accession>A0A1U7HS45</accession>
<name>A0A1U7HS45_9CHRO</name>
<evidence type="ECO:0000256" key="1">
    <source>
        <dbReference type="SAM" id="Coils"/>
    </source>
</evidence>
<feature type="compositionally biased region" description="Polar residues" evidence="2">
    <location>
        <begin position="37"/>
        <end position="47"/>
    </location>
</feature>
<sequence>MRAAYKSSVTNHQRTNALKSTSVTRTSVPDRVRPTGNFPQGMTTRHPTSVPILPSARKPLWLIRLSVLQRSSTVVLFILIATVLALYSGTIYSQRKWYQSYEKRENLQRQERQLTTAIEVLKNKMAQQAEQPETGLLPADPTQAIFLKPAPQRPVKSIISATSMTRNSSHNTTPVGY</sequence>
<gene>
    <name evidence="4" type="ORF">NIES1031_11525</name>
</gene>
<dbReference type="AlphaFoldDB" id="A0A1U7HS45"/>
<evidence type="ECO:0000313" key="4">
    <source>
        <dbReference type="EMBL" id="OKH26379.1"/>
    </source>
</evidence>
<protein>
    <recommendedName>
        <fullName evidence="6">Cell division protein FtsL</fullName>
    </recommendedName>
</protein>
<evidence type="ECO:0000313" key="5">
    <source>
        <dbReference type="Proteomes" id="UP000185984"/>
    </source>
</evidence>
<feature type="region of interest" description="Disordered" evidence="2">
    <location>
        <begin position="1"/>
        <end position="50"/>
    </location>
</feature>